<evidence type="ECO:0000313" key="3">
    <source>
        <dbReference type="Proteomes" id="UP001519293"/>
    </source>
</evidence>
<protein>
    <submittedName>
        <fullName evidence="2">Uncharacterized protein</fullName>
    </submittedName>
</protein>
<proteinExistence type="predicted"/>
<keyword evidence="1" id="KW-0472">Membrane</keyword>
<evidence type="ECO:0000313" key="2">
    <source>
        <dbReference type="EMBL" id="MBP2243258.1"/>
    </source>
</evidence>
<gene>
    <name evidence="2" type="ORF">J2Z40_003857</name>
</gene>
<dbReference type="RefSeq" id="WP_083953836.1">
    <property type="nucleotide sequence ID" value="NZ_JAGIKZ010000040.1"/>
</dbReference>
<comment type="caution">
    <text evidence="2">The sequence shown here is derived from an EMBL/GenBank/DDBJ whole genome shotgun (WGS) entry which is preliminary data.</text>
</comment>
<dbReference type="Proteomes" id="UP001519293">
    <property type="component" value="Unassembled WGS sequence"/>
</dbReference>
<reference evidence="2 3" key="1">
    <citation type="submission" date="2021-03" db="EMBL/GenBank/DDBJ databases">
        <title>Genomic Encyclopedia of Type Strains, Phase IV (KMG-IV): sequencing the most valuable type-strain genomes for metagenomic binning, comparative biology and taxonomic classification.</title>
        <authorList>
            <person name="Goeker M."/>
        </authorList>
    </citation>
    <scope>NUCLEOTIDE SEQUENCE [LARGE SCALE GENOMIC DNA]</scope>
    <source>
        <strain evidence="2 3">DSM 26675</strain>
    </source>
</reference>
<feature type="transmembrane region" description="Helical" evidence="1">
    <location>
        <begin position="45"/>
        <end position="61"/>
    </location>
</feature>
<keyword evidence="1" id="KW-1133">Transmembrane helix</keyword>
<feature type="transmembrane region" description="Helical" evidence="1">
    <location>
        <begin position="67"/>
        <end position="86"/>
    </location>
</feature>
<evidence type="ECO:0000256" key="1">
    <source>
        <dbReference type="SAM" id="Phobius"/>
    </source>
</evidence>
<organism evidence="2 3">
    <name type="scientific">Cytobacillus eiseniae</name>
    <dbReference type="NCBI Taxonomy" id="762947"/>
    <lineage>
        <taxon>Bacteria</taxon>
        <taxon>Bacillati</taxon>
        <taxon>Bacillota</taxon>
        <taxon>Bacilli</taxon>
        <taxon>Bacillales</taxon>
        <taxon>Bacillaceae</taxon>
        <taxon>Cytobacillus</taxon>
    </lineage>
</organism>
<name>A0ABS4RK43_9BACI</name>
<feature type="transmembrane region" description="Helical" evidence="1">
    <location>
        <begin position="20"/>
        <end position="38"/>
    </location>
</feature>
<dbReference type="EMBL" id="JAGIKZ010000040">
    <property type="protein sequence ID" value="MBP2243258.1"/>
    <property type="molecule type" value="Genomic_DNA"/>
</dbReference>
<keyword evidence="3" id="KW-1185">Reference proteome</keyword>
<keyword evidence="1" id="KW-0812">Transmembrane</keyword>
<accession>A0ABS4RK43</accession>
<sequence>MLWIVFSFFNPYTGATAVEPMFTTFIMLCLPACLAITASFKAKKGGMLIAFIWSLPLSLYVSMTPSVFALFGITCAAYFLSYLLMLKKK</sequence>